<organism evidence="1 2">
    <name type="scientific">Psilocybe cyanescens</name>
    <dbReference type="NCBI Taxonomy" id="93625"/>
    <lineage>
        <taxon>Eukaryota</taxon>
        <taxon>Fungi</taxon>
        <taxon>Dikarya</taxon>
        <taxon>Basidiomycota</taxon>
        <taxon>Agaricomycotina</taxon>
        <taxon>Agaricomycetes</taxon>
        <taxon>Agaricomycetidae</taxon>
        <taxon>Agaricales</taxon>
        <taxon>Agaricineae</taxon>
        <taxon>Strophariaceae</taxon>
        <taxon>Psilocybe</taxon>
    </lineage>
</organism>
<keyword evidence="2" id="KW-1185">Reference proteome</keyword>
<dbReference type="Proteomes" id="UP000283269">
    <property type="component" value="Unassembled WGS sequence"/>
</dbReference>
<dbReference type="InParanoid" id="A0A409WSJ3"/>
<dbReference type="EMBL" id="NHYD01003252">
    <property type="protein sequence ID" value="PPQ81446.1"/>
    <property type="molecule type" value="Genomic_DNA"/>
</dbReference>
<name>A0A409WSJ3_PSICY</name>
<evidence type="ECO:0000313" key="1">
    <source>
        <dbReference type="EMBL" id="PPQ81446.1"/>
    </source>
</evidence>
<reference evidence="1 2" key="1">
    <citation type="journal article" date="2018" name="Evol. Lett.">
        <title>Horizontal gene cluster transfer increased hallucinogenic mushroom diversity.</title>
        <authorList>
            <person name="Reynolds H.T."/>
            <person name="Vijayakumar V."/>
            <person name="Gluck-Thaler E."/>
            <person name="Korotkin H.B."/>
            <person name="Matheny P.B."/>
            <person name="Slot J.C."/>
        </authorList>
    </citation>
    <scope>NUCLEOTIDE SEQUENCE [LARGE SCALE GENOMIC DNA]</scope>
    <source>
        <strain evidence="1 2">2631</strain>
    </source>
</reference>
<proteinExistence type="predicted"/>
<gene>
    <name evidence="1" type="ORF">CVT25_013371</name>
</gene>
<evidence type="ECO:0000313" key="2">
    <source>
        <dbReference type="Proteomes" id="UP000283269"/>
    </source>
</evidence>
<comment type="caution">
    <text evidence="1">The sequence shown here is derived from an EMBL/GenBank/DDBJ whole genome shotgun (WGS) entry which is preliminary data.</text>
</comment>
<dbReference type="AlphaFoldDB" id="A0A409WSJ3"/>
<accession>A0A409WSJ3</accession>
<protein>
    <submittedName>
        <fullName evidence="1">Uncharacterized protein</fullName>
    </submittedName>
</protein>
<feature type="non-terminal residue" evidence="1">
    <location>
        <position position="269"/>
    </location>
</feature>
<sequence>MANNNSRSFKNSKESFLSPIMEQLNGLFNRKCSISPATSEGSQGHSSKTKIRNFFRSTKIPGRETLLGKCHIFFMYRLNCNPVTDSSTDITPDSVPPNTSSLIMGSSQYLDDRTPPALSGSRSLATPAVQNLDDLSSLQGSATTASAGQSPGENTPTFHGYRKLTPYGLCQEHTSNSAAIKGNSQSPMPNAQSSIKENLKLTGRSLQTLVKRGANIVDSNPAKVALVCKDNKDAVSRQIALTGGQLEEVAEALRDWKRGLYPHPYIPGG</sequence>